<name>A0A2T0SU89_9BACT</name>
<evidence type="ECO:0008006" key="4">
    <source>
        <dbReference type="Google" id="ProtNLM"/>
    </source>
</evidence>
<dbReference type="Proteomes" id="UP000238375">
    <property type="component" value="Unassembled WGS sequence"/>
</dbReference>
<dbReference type="AlphaFoldDB" id="A0A2T0SU89"/>
<comment type="caution">
    <text evidence="2">The sequence shown here is derived from an EMBL/GenBank/DDBJ whole genome shotgun (WGS) entry which is preliminary data.</text>
</comment>
<dbReference type="RefSeq" id="WP_245882326.1">
    <property type="nucleotide sequence ID" value="NZ_PVTE01000011.1"/>
</dbReference>
<sequence>MNKQLVRKPGWMALILVAGLAACNTPDPELIDTTFPDRIAFTANRQYPEGIAYAPTLDKFLVSSLTQGKIGTVDRNGVYTDLINTDTQLIAAVGMKVRNGLLYVCNGDLGVSDKSTATSAMKTAGLFVYDLSTGQNVRRVNLASLLPTANHYANDIAFDSQGNAYVTDSFAPVIYRIPADANQSASILVRKDSLFSGQNFNLNGIVYHPGNFLIVGKANEGKLFKVDLTNPSSNTAVVPITLSAPLAGCDGMLLYNNELYVVHERTKMARVTSSDGWKTATVVRIDASGYEDATTNTEVNGSIYALNARISEVSAAATAKNPSSLTASAYSIKKFQP</sequence>
<keyword evidence="3" id="KW-1185">Reference proteome</keyword>
<evidence type="ECO:0000256" key="1">
    <source>
        <dbReference type="SAM" id="SignalP"/>
    </source>
</evidence>
<feature type="chain" id="PRO_5015783554" description="Gluconolaconase" evidence="1">
    <location>
        <begin position="24"/>
        <end position="337"/>
    </location>
</feature>
<dbReference type="EMBL" id="PVTE01000011">
    <property type="protein sequence ID" value="PRY36987.1"/>
    <property type="molecule type" value="Genomic_DNA"/>
</dbReference>
<protein>
    <recommendedName>
        <fullName evidence="4">Gluconolaconase</fullName>
    </recommendedName>
</protein>
<reference evidence="2 3" key="1">
    <citation type="submission" date="2018-03" db="EMBL/GenBank/DDBJ databases">
        <title>Genomic Encyclopedia of Archaeal and Bacterial Type Strains, Phase II (KMG-II): from individual species to whole genera.</title>
        <authorList>
            <person name="Goeker M."/>
        </authorList>
    </citation>
    <scope>NUCLEOTIDE SEQUENCE [LARGE SCALE GENOMIC DNA]</scope>
    <source>
        <strain evidence="2 3">DSM 28354</strain>
    </source>
</reference>
<accession>A0A2T0SU89</accession>
<dbReference type="SUPFAM" id="SSF101898">
    <property type="entry name" value="NHL repeat"/>
    <property type="match status" value="1"/>
</dbReference>
<dbReference type="Gene3D" id="2.120.10.30">
    <property type="entry name" value="TolB, C-terminal domain"/>
    <property type="match status" value="1"/>
</dbReference>
<evidence type="ECO:0000313" key="2">
    <source>
        <dbReference type="EMBL" id="PRY36987.1"/>
    </source>
</evidence>
<organism evidence="2 3">
    <name type="scientific">Spirosoma oryzae</name>
    <dbReference type="NCBI Taxonomy" id="1469603"/>
    <lineage>
        <taxon>Bacteria</taxon>
        <taxon>Pseudomonadati</taxon>
        <taxon>Bacteroidota</taxon>
        <taxon>Cytophagia</taxon>
        <taxon>Cytophagales</taxon>
        <taxon>Cytophagaceae</taxon>
        <taxon>Spirosoma</taxon>
    </lineage>
</organism>
<gene>
    <name evidence="2" type="ORF">CLV58_11124</name>
</gene>
<feature type="signal peptide" evidence="1">
    <location>
        <begin position="1"/>
        <end position="23"/>
    </location>
</feature>
<dbReference type="PROSITE" id="PS51257">
    <property type="entry name" value="PROKAR_LIPOPROTEIN"/>
    <property type="match status" value="1"/>
</dbReference>
<dbReference type="InterPro" id="IPR053224">
    <property type="entry name" value="Sensory_adhesion_molecule"/>
</dbReference>
<dbReference type="PANTHER" id="PTHR31460">
    <property type="match status" value="1"/>
</dbReference>
<dbReference type="PANTHER" id="PTHR31460:SF3">
    <property type="entry name" value="MESOCENTIN"/>
    <property type="match status" value="1"/>
</dbReference>
<proteinExistence type="predicted"/>
<evidence type="ECO:0000313" key="3">
    <source>
        <dbReference type="Proteomes" id="UP000238375"/>
    </source>
</evidence>
<keyword evidence="1" id="KW-0732">Signal</keyword>
<dbReference type="InterPro" id="IPR011042">
    <property type="entry name" value="6-blade_b-propeller_TolB-like"/>
</dbReference>